<accession>X1FGT3</accession>
<dbReference type="EMBL" id="BARU01010082">
    <property type="protein sequence ID" value="GAH44866.1"/>
    <property type="molecule type" value="Genomic_DNA"/>
</dbReference>
<name>X1FGT3_9ZZZZ</name>
<evidence type="ECO:0000313" key="2">
    <source>
        <dbReference type="EMBL" id="GAH44866.1"/>
    </source>
</evidence>
<dbReference type="Gene3D" id="3.40.50.300">
    <property type="entry name" value="P-loop containing nucleotide triphosphate hydrolases"/>
    <property type="match status" value="1"/>
</dbReference>
<dbReference type="PANTHER" id="PTHR46743">
    <property type="entry name" value="TEICHOIC ACIDS EXPORT ATP-BINDING PROTEIN TAGH"/>
    <property type="match status" value="1"/>
</dbReference>
<feature type="domain" description="ABC transporter" evidence="1">
    <location>
        <begin position="40"/>
        <end position="170"/>
    </location>
</feature>
<dbReference type="AlphaFoldDB" id="X1FGT3"/>
<dbReference type="InterPro" id="IPR050683">
    <property type="entry name" value="Bact_Polysacc_Export_ATP-bd"/>
</dbReference>
<dbReference type="InterPro" id="IPR003439">
    <property type="entry name" value="ABC_transporter-like_ATP-bd"/>
</dbReference>
<evidence type="ECO:0000259" key="1">
    <source>
        <dbReference type="Pfam" id="PF00005"/>
    </source>
</evidence>
<reference evidence="2" key="1">
    <citation type="journal article" date="2014" name="Front. Microbiol.">
        <title>High frequency of phylogenetically diverse reductive dehalogenase-homologous genes in deep subseafloor sedimentary metagenomes.</title>
        <authorList>
            <person name="Kawai M."/>
            <person name="Futagami T."/>
            <person name="Toyoda A."/>
            <person name="Takaki Y."/>
            <person name="Nishi S."/>
            <person name="Hori S."/>
            <person name="Arai W."/>
            <person name="Tsubouchi T."/>
            <person name="Morono Y."/>
            <person name="Uchiyama I."/>
            <person name="Ito T."/>
            <person name="Fujiyama A."/>
            <person name="Inagaki F."/>
            <person name="Takami H."/>
        </authorList>
    </citation>
    <scope>NUCLEOTIDE SEQUENCE</scope>
    <source>
        <strain evidence="2">Expedition CK06-06</strain>
    </source>
</reference>
<comment type="caution">
    <text evidence="2">The sequence shown here is derived from an EMBL/GenBank/DDBJ whole genome shotgun (WGS) entry which is preliminary data.</text>
</comment>
<gene>
    <name evidence="2" type="ORF">S03H2_19320</name>
</gene>
<dbReference type="Pfam" id="PF00005">
    <property type="entry name" value="ABC_tran"/>
    <property type="match status" value="1"/>
</dbReference>
<dbReference type="SUPFAM" id="SSF52540">
    <property type="entry name" value="P-loop containing nucleoside triphosphate hydrolases"/>
    <property type="match status" value="1"/>
</dbReference>
<feature type="non-terminal residue" evidence="2">
    <location>
        <position position="170"/>
    </location>
</feature>
<protein>
    <recommendedName>
        <fullName evidence="1">ABC transporter domain-containing protein</fullName>
    </recommendedName>
</protein>
<dbReference type="GO" id="GO:0016887">
    <property type="term" value="F:ATP hydrolysis activity"/>
    <property type="evidence" value="ECO:0007669"/>
    <property type="project" value="InterPro"/>
</dbReference>
<sequence length="170" mass="18982">MIALEGVDKIFRLPHDRKTTLRQRFVSLFQKNIYEELYALRDVSLKVNEGEFLGIIGKNGSGKSTLLKLIAKVLEPTSGRVSVKANVAPFLELGIGFQGELTVKDNIFLYGALLGMSRQEIAEKYDWIIDFSGLERFVDAKLKNLSSGMQVRLGFSITVSVESPILLVDE</sequence>
<proteinExistence type="predicted"/>
<dbReference type="GO" id="GO:0005524">
    <property type="term" value="F:ATP binding"/>
    <property type="evidence" value="ECO:0007669"/>
    <property type="project" value="InterPro"/>
</dbReference>
<dbReference type="InterPro" id="IPR027417">
    <property type="entry name" value="P-loop_NTPase"/>
</dbReference>
<organism evidence="2">
    <name type="scientific">marine sediment metagenome</name>
    <dbReference type="NCBI Taxonomy" id="412755"/>
    <lineage>
        <taxon>unclassified sequences</taxon>
        <taxon>metagenomes</taxon>
        <taxon>ecological metagenomes</taxon>
    </lineage>
</organism>
<dbReference type="PANTHER" id="PTHR46743:SF2">
    <property type="entry name" value="TEICHOIC ACIDS EXPORT ATP-BINDING PROTEIN TAGH"/>
    <property type="match status" value="1"/>
</dbReference>